<evidence type="ECO:0000313" key="1">
    <source>
        <dbReference type="EMBL" id="KAI5403452.1"/>
    </source>
</evidence>
<reference evidence="1 2" key="1">
    <citation type="journal article" date="2022" name="Nat. Genet.">
        <title>Improved pea reference genome and pan-genome highlight genomic features and evolutionary characteristics.</title>
        <authorList>
            <person name="Yang T."/>
            <person name="Liu R."/>
            <person name="Luo Y."/>
            <person name="Hu S."/>
            <person name="Wang D."/>
            <person name="Wang C."/>
            <person name="Pandey M.K."/>
            <person name="Ge S."/>
            <person name="Xu Q."/>
            <person name="Li N."/>
            <person name="Li G."/>
            <person name="Huang Y."/>
            <person name="Saxena R.K."/>
            <person name="Ji Y."/>
            <person name="Li M."/>
            <person name="Yan X."/>
            <person name="He Y."/>
            <person name="Liu Y."/>
            <person name="Wang X."/>
            <person name="Xiang C."/>
            <person name="Varshney R.K."/>
            <person name="Ding H."/>
            <person name="Gao S."/>
            <person name="Zong X."/>
        </authorList>
    </citation>
    <scope>NUCLEOTIDE SEQUENCE [LARGE SCALE GENOMIC DNA]</scope>
    <source>
        <strain evidence="1 2">cv. Zhongwan 6</strain>
    </source>
</reference>
<name>A0A9D4WKL6_PEA</name>
<proteinExistence type="predicted"/>
<gene>
    <name evidence="1" type="ORF">KIW84_050864</name>
</gene>
<dbReference type="AlphaFoldDB" id="A0A9D4WKL6"/>
<dbReference type="Proteomes" id="UP001058974">
    <property type="component" value="Chromosome 5"/>
</dbReference>
<evidence type="ECO:0000313" key="2">
    <source>
        <dbReference type="Proteomes" id="UP001058974"/>
    </source>
</evidence>
<comment type="caution">
    <text evidence="1">The sequence shown here is derived from an EMBL/GenBank/DDBJ whole genome shotgun (WGS) entry which is preliminary data.</text>
</comment>
<dbReference type="EMBL" id="JAMSHJ010000005">
    <property type="protein sequence ID" value="KAI5403452.1"/>
    <property type="molecule type" value="Genomic_DNA"/>
</dbReference>
<protein>
    <recommendedName>
        <fullName evidence="3">Cysteine-rich receptor-like protein kinase</fullName>
    </recommendedName>
</protein>
<evidence type="ECO:0008006" key="3">
    <source>
        <dbReference type="Google" id="ProtNLM"/>
    </source>
</evidence>
<sequence>MGEWCLGGNFNVPKMEWERKGSALSVNRLEMDKFFGFIGSLDVVDPPPVVGNKDLSDHLPIWIKGGDMNWGPNSFKFFNAWRDPVLRLRFSANLGVWNKEVFSYLDLVVDEAIFDLNSPISRLLQMGRLTSMSWLRRELLPCKRCGSMSE</sequence>
<organism evidence="1 2">
    <name type="scientific">Pisum sativum</name>
    <name type="common">Garden pea</name>
    <name type="synonym">Lathyrus oleraceus</name>
    <dbReference type="NCBI Taxonomy" id="3888"/>
    <lineage>
        <taxon>Eukaryota</taxon>
        <taxon>Viridiplantae</taxon>
        <taxon>Streptophyta</taxon>
        <taxon>Embryophyta</taxon>
        <taxon>Tracheophyta</taxon>
        <taxon>Spermatophyta</taxon>
        <taxon>Magnoliopsida</taxon>
        <taxon>eudicotyledons</taxon>
        <taxon>Gunneridae</taxon>
        <taxon>Pentapetalae</taxon>
        <taxon>rosids</taxon>
        <taxon>fabids</taxon>
        <taxon>Fabales</taxon>
        <taxon>Fabaceae</taxon>
        <taxon>Papilionoideae</taxon>
        <taxon>50 kb inversion clade</taxon>
        <taxon>NPAAA clade</taxon>
        <taxon>Hologalegina</taxon>
        <taxon>IRL clade</taxon>
        <taxon>Fabeae</taxon>
        <taxon>Lathyrus</taxon>
    </lineage>
</organism>
<dbReference type="Gramene" id="Psat05G0086400-T1">
    <property type="protein sequence ID" value="KAI5403452.1"/>
    <property type="gene ID" value="KIW84_050864"/>
</dbReference>
<accession>A0A9D4WKL6</accession>
<keyword evidence="2" id="KW-1185">Reference proteome</keyword>